<name>A0A951PNW5_9CYAN</name>
<reference evidence="1" key="1">
    <citation type="submission" date="2021-05" db="EMBL/GenBank/DDBJ databases">
        <authorList>
            <person name="Pietrasiak N."/>
            <person name="Ward R."/>
            <person name="Stajich J.E."/>
            <person name="Kurbessoian T."/>
        </authorList>
    </citation>
    <scope>NUCLEOTIDE SEQUENCE</scope>
    <source>
        <strain evidence="1">CPER-KK1</strain>
    </source>
</reference>
<dbReference type="Gene3D" id="3.30.460.40">
    <property type="match status" value="1"/>
</dbReference>
<accession>A0A951PNW5</accession>
<evidence type="ECO:0000313" key="2">
    <source>
        <dbReference type="Proteomes" id="UP000753908"/>
    </source>
</evidence>
<evidence type="ECO:0000313" key="1">
    <source>
        <dbReference type="EMBL" id="MBW4546626.1"/>
    </source>
</evidence>
<dbReference type="Proteomes" id="UP000753908">
    <property type="component" value="Unassembled WGS sequence"/>
</dbReference>
<dbReference type="SUPFAM" id="SSF81301">
    <property type="entry name" value="Nucleotidyltransferase"/>
    <property type="match status" value="1"/>
</dbReference>
<sequence length="272" mass="31385">MQSHALQENELDPKTRTFYCQLMDILSKSQMPFLVGGGYAFDRYTRIARQTKDLDLFVRPNDCSRILEFLAQKGYRTEMTASHWLGKAFSSDSEDFVDLIFKSANGLSEVDDLWFEHAVEEEVLGMSVLICPVEEMLCSKAFVMARDRFDGPDVAHLLLACSDQMDWSRLLYRFGDRWRVLLSHLILFGFIYPGERSLIPDWVMKELFQRLQQELDSAPPTEKLCQGSLLSPLQYQIDVEQWGYQDARLSPKGGMTTAEISDWIAHLKEEKS</sequence>
<dbReference type="InterPro" id="IPR039498">
    <property type="entry name" value="NTP_transf_5"/>
</dbReference>
<dbReference type="Pfam" id="PF14907">
    <property type="entry name" value="NTP_transf_5"/>
    <property type="match status" value="1"/>
</dbReference>
<reference evidence="1" key="2">
    <citation type="journal article" date="2022" name="Microbiol. Resour. Announc.">
        <title>Metagenome Sequencing to Explore Phylogenomics of Terrestrial Cyanobacteria.</title>
        <authorList>
            <person name="Ward R.D."/>
            <person name="Stajich J.E."/>
            <person name="Johansen J.R."/>
            <person name="Huntemann M."/>
            <person name="Clum A."/>
            <person name="Foster B."/>
            <person name="Foster B."/>
            <person name="Roux S."/>
            <person name="Palaniappan K."/>
            <person name="Varghese N."/>
            <person name="Mukherjee S."/>
            <person name="Reddy T.B.K."/>
            <person name="Daum C."/>
            <person name="Copeland A."/>
            <person name="Chen I.A."/>
            <person name="Ivanova N.N."/>
            <person name="Kyrpides N.C."/>
            <person name="Shapiro N."/>
            <person name="Eloe-Fadrosh E.A."/>
            <person name="Pietrasiak N."/>
        </authorList>
    </citation>
    <scope>NUCLEOTIDE SEQUENCE</scope>
    <source>
        <strain evidence="1">CPER-KK1</strain>
    </source>
</reference>
<gene>
    <name evidence="1" type="ORF">KME25_19600</name>
</gene>
<protein>
    <submittedName>
        <fullName evidence="1">Nucleotidyltransferase family protein</fullName>
    </submittedName>
</protein>
<dbReference type="AlphaFoldDB" id="A0A951PNW5"/>
<comment type="caution">
    <text evidence="1">The sequence shown here is derived from an EMBL/GenBank/DDBJ whole genome shotgun (WGS) entry which is preliminary data.</text>
</comment>
<organism evidence="1 2">
    <name type="scientific">Symplocastrum torsivum CPER-KK1</name>
    <dbReference type="NCBI Taxonomy" id="450513"/>
    <lineage>
        <taxon>Bacteria</taxon>
        <taxon>Bacillati</taxon>
        <taxon>Cyanobacteriota</taxon>
        <taxon>Cyanophyceae</taxon>
        <taxon>Oscillatoriophycideae</taxon>
        <taxon>Oscillatoriales</taxon>
        <taxon>Microcoleaceae</taxon>
        <taxon>Symplocastrum</taxon>
    </lineage>
</organism>
<dbReference type="InterPro" id="IPR043519">
    <property type="entry name" value="NT_sf"/>
</dbReference>
<dbReference type="EMBL" id="JAHHIF010000027">
    <property type="protein sequence ID" value="MBW4546626.1"/>
    <property type="molecule type" value="Genomic_DNA"/>
</dbReference>
<proteinExistence type="predicted"/>